<protein>
    <submittedName>
        <fullName evidence="13">CREB-regulated transcription coactivator 2</fullName>
    </submittedName>
</protein>
<name>A0A9W7THC4_TRIRA</name>
<feature type="non-terminal residue" evidence="13">
    <location>
        <position position="816"/>
    </location>
</feature>
<evidence type="ECO:0000256" key="5">
    <source>
        <dbReference type="ARBA" id="ARBA00022553"/>
    </source>
</evidence>
<keyword evidence="6" id="KW-0805">Transcription regulation</keyword>
<feature type="compositionally biased region" description="Low complexity" evidence="10">
    <location>
        <begin position="402"/>
        <end position="411"/>
    </location>
</feature>
<evidence type="ECO:0000256" key="4">
    <source>
        <dbReference type="ARBA" id="ARBA00022490"/>
    </source>
</evidence>
<comment type="similarity">
    <text evidence="3">Belongs to the TORC family.</text>
</comment>
<dbReference type="PANTHER" id="PTHR13589:SF6">
    <property type="entry name" value="CREB-REGULATED TRANSCRIPTION COACTIVATOR 2"/>
    <property type="match status" value="1"/>
</dbReference>
<feature type="region of interest" description="Disordered" evidence="10">
    <location>
        <begin position="1"/>
        <end position="26"/>
    </location>
</feature>
<evidence type="ECO:0000256" key="7">
    <source>
        <dbReference type="ARBA" id="ARBA00023159"/>
    </source>
</evidence>
<evidence type="ECO:0000256" key="1">
    <source>
        <dbReference type="ARBA" id="ARBA00004123"/>
    </source>
</evidence>
<accession>A0A9W7THC4</accession>
<feature type="region of interest" description="Disordered" evidence="10">
    <location>
        <begin position="402"/>
        <end position="428"/>
    </location>
</feature>
<feature type="compositionally biased region" description="Basic and acidic residues" evidence="10">
    <location>
        <begin position="664"/>
        <end position="684"/>
    </location>
</feature>
<evidence type="ECO:0000313" key="13">
    <source>
        <dbReference type="EMBL" id="KAI7798763.1"/>
    </source>
</evidence>
<dbReference type="GO" id="GO:0005634">
    <property type="term" value="C:nucleus"/>
    <property type="evidence" value="ECO:0007669"/>
    <property type="project" value="UniProtKB-SubCell"/>
</dbReference>
<evidence type="ECO:0000259" key="11">
    <source>
        <dbReference type="Pfam" id="PF12884"/>
    </source>
</evidence>
<dbReference type="Proteomes" id="UP001059041">
    <property type="component" value="Linkage Group LG16"/>
</dbReference>
<gene>
    <name evidence="13" type="ORF">IRJ41_015802</name>
</gene>
<feature type="region of interest" description="Disordered" evidence="10">
    <location>
        <begin position="617"/>
        <end position="698"/>
    </location>
</feature>
<dbReference type="InterPro" id="IPR024784">
    <property type="entry name" value="TORC_M"/>
</dbReference>
<evidence type="ECO:0000256" key="6">
    <source>
        <dbReference type="ARBA" id="ARBA00023015"/>
    </source>
</evidence>
<dbReference type="InterPro" id="IPR024786">
    <property type="entry name" value="TORC"/>
</dbReference>
<evidence type="ECO:0000256" key="9">
    <source>
        <dbReference type="ARBA" id="ARBA00023242"/>
    </source>
</evidence>
<keyword evidence="9" id="KW-0539">Nucleus</keyword>
<keyword evidence="14" id="KW-1185">Reference proteome</keyword>
<evidence type="ECO:0000259" key="12">
    <source>
        <dbReference type="Pfam" id="PF12885"/>
    </source>
</evidence>
<evidence type="ECO:0000313" key="14">
    <source>
        <dbReference type="Proteomes" id="UP001059041"/>
    </source>
</evidence>
<reference evidence="13" key="1">
    <citation type="submission" date="2021-02" db="EMBL/GenBank/DDBJ databases">
        <title>Comparative genomics reveals that relaxation of natural selection precedes convergent phenotypic evolution of cavefish.</title>
        <authorList>
            <person name="Peng Z."/>
        </authorList>
    </citation>
    <scope>NUCLEOTIDE SEQUENCE</scope>
    <source>
        <tissue evidence="13">Muscle</tissue>
    </source>
</reference>
<dbReference type="GO" id="GO:0045944">
    <property type="term" value="P:positive regulation of transcription by RNA polymerase II"/>
    <property type="evidence" value="ECO:0007669"/>
    <property type="project" value="TreeGrafter"/>
</dbReference>
<comment type="subcellular location">
    <subcellularLocation>
        <location evidence="2">Cytoplasm</location>
    </subcellularLocation>
    <subcellularLocation>
        <location evidence="1">Nucleus</location>
    </subcellularLocation>
</comment>
<feature type="compositionally biased region" description="Gly residues" evidence="10">
    <location>
        <begin position="1"/>
        <end position="20"/>
    </location>
</feature>
<keyword evidence="7" id="KW-0010">Activator</keyword>
<evidence type="ECO:0000256" key="8">
    <source>
        <dbReference type="ARBA" id="ARBA00023163"/>
    </source>
</evidence>
<feature type="compositionally biased region" description="Polar residues" evidence="10">
    <location>
        <begin position="647"/>
        <end position="663"/>
    </location>
</feature>
<dbReference type="Pfam" id="PF12884">
    <property type="entry name" value="TORC_N"/>
    <property type="match status" value="1"/>
</dbReference>
<sequence>HMSGAGIGEIGHGQGPGAGSAQGSCNPRKFSEKIALHTQRQAEDTAAFREVMMDVTSIRVQAERIRETRSTVPYHGGSLPNVNQISRCFIETQYPNYLTQQLLEADEGYRDTPPSPFGRPHRRHFDRAPYLSTHLSPPRGPAWRISSRNWSSCSATEKSQMVHLPLTALNRTNSDSALHTSVRNVHLHGHPKSAQVLNPHTKHSMFAHSVPLIEENVQEETISPKIKKLSFVATSGYETPVVRNFPLPSQQMTSLVVPSALSTSGSLPDLSSLHLPSPLPVGQDSEPHNSADHLSSTSTHPNIMSNFNLPNLSTSLQASMSNPLLQSSLSNPNIQSSLSSHSLPSSLSSTSLHLSLSNSSLRSSLSNQSLQSSLSSSSLSNQSIQSSASPCSYSSGIGGSRSCSSSSLAGSPRLPGQAHTAGSRKRTQLSPLIVSGGDSRWQHPKQFSPAVSPTMSSITQGSLLNPNKVLKETKPPAYPCSHLLKTAPPMSHQPVRQYFPLETHHQSIPEMEQWSQDFAISHREHQPQHQQTHQTQSNLFNSQHHIHNQTRQMQQHLQPPSKYQQQLLYNSKTPFTQHQQTIKQPFTQAHVQFQDPQMSEEQYPCTRRWQLPCQQGQYQGHLHQPHQQPHHPAPLPNTQEKRWTHVKNPQTQGKPFRSCMQTHEQPKPQSESEGKSISDSREGGKVPTPSSSSNEKGFELNKESYVGLHLTPRQAKALSQQLGVLQKEPLGGGKGSDPNCQTAESSEQLRFKNNVPHQNQSGSTDEMQHFINFPESLSWLDQDTTGLPESVLDFDVETFGLDSEAFPSLEDLGYAQ</sequence>
<organism evidence="13 14">
    <name type="scientific">Triplophysa rosa</name>
    <name type="common">Cave loach</name>
    <dbReference type="NCBI Taxonomy" id="992332"/>
    <lineage>
        <taxon>Eukaryota</taxon>
        <taxon>Metazoa</taxon>
        <taxon>Chordata</taxon>
        <taxon>Craniata</taxon>
        <taxon>Vertebrata</taxon>
        <taxon>Euteleostomi</taxon>
        <taxon>Actinopterygii</taxon>
        <taxon>Neopterygii</taxon>
        <taxon>Teleostei</taxon>
        <taxon>Ostariophysi</taxon>
        <taxon>Cypriniformes</taxon>
        <taxon>Nemacheilidae</taxon>
        <taxon>Triplophysa</taxon>
    </lineage>
</organism>
<evidence type="ECO:0000256" key="10">
    <source>
        <dbReference type="SAM" id="MobiDB-lite"/>
    </source>
</evidence>
<dbReference type="GO" id="GO:0051289">
    <property type="term" value="P:protein homotetramerization"/>
    <property type="evidence" value="ECO:0007669"/>
    <property type="project" value="InterPro"/>
</dbReference>
<dbReference type="InterPro" id="IPR024783">
    <property type="entry name" value="TORC_N"/>
</dbReference>
<proteinExistence type="inferred from homology"/>
<comment type="caution">
    <text evidence="13">The sequence shown here is derived from an EMBL/GenBank/DDBJ whole genome shotgun (WGS) entry which is preliminary data.</text>
</comment>
<dbReference type="AlphaFoldDB" id="A0A9W7THC4"/>
<evidence type="ECO:0000256" key="3">
    <source>
        <dbReference type="ARBA" id="ARBA00007167"/>
    </source>
</evidence>
<feature type="domain" description="Transducer of regulated CREB activity middle" evidence="12">
    <location>
        <begin position="171"/>
        <end position="306"/>
    </location>
</feature>
<feature type="compositionally biased region" description="Low complexity" evidence="10">
    <location>
        <begin position="617"/>
        <end position="627"/>
    </location>
</feature>
<dbReference type="PANTHER" id="PTHR13589">
    <property type="entry name" value="CREB-REGULATED TRANSCRIPTION COACTIVATOR"/>
    <property type="match status" value="1"/>
</dbReference>
<dbReference type="Pfam" id="PF12885">
    <property type="entry name" value="TORC_M"/>
    <property type="match status" value="1"/>
</dbReference>
<keyword evidence="8" id="KW-0804">Transcription</keyword>
<dbReference type="GO" id="GO:0008140">
    <property type="term" value="F:cAMP response element binding protein binding"/>
    <property type="evidence" value="ECO:0007669"/>
    <property type="project" value="InterPro"/>
</dbReference>
<dbReference type="GO" id="GO:0005737">
    <property type="term" value="C:cytoplasm"/>
    <property type="evidence" value="ECO:0007669"/>
    <property type="project" value="UniProtKB-SubCell"/>
</dbReference>
<dbReference type="EMBL" id="JAFHDT010000016">
    <property type="protein sequence ID" value="KAI7798763.1"/>
    <property type="molecule type" value="Genomic_DNA"/>
</dbReference>
<feature type="compositionally biased region" description="Polar residues" evidence="10">
    <location>
        <begin position="292"/>
        <end position="306"/>
    </location>
</feature>
<keyword evidence="4" id="KW-0963">Cytoplasm</keyword>
<feature type="domain" description="Transducer of regulated CREB activity N-terminal" evidence="11">
    <location>
        <begin position="26"/>
        <end position="80"/>
    </location>
</feature>
<feature type="region of interest" description="Disordered" evidence="10">
    <location>
        <begin position="268"/>
        <end position="306"/>
    </location>
</feature>
<evidence type="ECO:0000256" key="2">
    <source>
        <dbReference type="ARBA" id="ARBA00004496"/>
    </source>
</evidence>
<keyword evidence="5" id="KW-0597">Phosphoprotein</keyword>